<dbReference type="CDD" id="cd02440">
    <property type="entry name" value="AdoMet_MTases"/>
    <property type="match status" value="1"/>
</dbReference>
<dbReference type="GO" id="GO:0032259">
    <property type="term" value="P:methylation"/>
    <property type="evidence" value="ECO:0007669"/>
    <property type="project" value="UniProtKB-KW"/>
</dbReference>
<dbReference type="RefSeq" id="WP_093183508.1">
    <property type="nucleotide sequence ID" value="NZ_FMYH01000004.1"/>
</dbReference>
<dbReference type="InterPro" id="IPR022642">
    <property type="entry name" value="CheR_C"/>
</dbReference>
<dbReference type="PANTHER" id="PTHR24422:SF21">
    <property type="entry name" value="CHEMOTAXIS PROTEIN METHYLTRANSFERASE 1"/>
    <property type="match status" value="1"/>
</dbReference>
<dbReference type="EMBL" id="FMYH01000004">
    <property type="protein sequence ID" value="SDC85859.1"/>
    <property type="molecule type" value="Genomic_DNA"/>
</dbReference>
<evidence type="ECO:0000256" key="4">
    <source>
        <dbReference type="ARBA" id="ARBA00022679"/>
    </source>
</evidence>
<dbReference type="SUPFAM" id="SSF53335">
    <property type="entry name" value="S-adenosyl-L-methionine-dependent methyltransferases"/>
    <property type="match status" value="1"/>
</dbReference>
<dbReference type="PRINTS" id="PR00996">
    <property type="entry name" value="CHERMTFRASE"/>
</dbReference>
<evidence type="ECO:0000256" key="1">
    <source>
        <dbReference type="ARBA" id="ARBA00001541"/>
    </source>
</evidence>
<dbReference type="PANTHER" id="PTHR24422">
    <property type="entry name" value="CHEMOTAXIS PROTEIN METHYLTRANSFERASE"/>
    <property type="match status" value="1"/>
</dbReference>
<dbReference type="InterPro" id="IPR000780">
    <property type="entry name" value="CheR_MeTrfase"/>
</dbReference>
<name>A0A1G6Q0L5_9MICO</name>
<organism evidence="7 8">
    <name type="scientific">Sanguibacter gelidistatuariae</name>
    <dbReference type="NCBI Taxonomy" id="1814289"/>
    <lineage>
        <taxon>Bacteria</taxon>
        <taxon>Bacillati</taxon>
        <taxon>Actinomycetota</taxon>
        <taxon>Actinomycetes</taxon>
        <taxon>Micrococcales</taxon>
        <taxon>Sanguibacteraceae</taxon>
        <taxon>Sanguibacter</taxon>
    </lineage>
</organism>
<protein>
    <recommendedName>
        <fullName evidence="2">protein-glutamate O-methyltransferase</fullName>
        <ecNumber evidence="2">2.1.1.80</ecNumber>
    </recommendedName>
</protein>
<evidence type="ECO:0000256" key="5">
    <source>
        <dbReference type="ARBA" id="ARBA00022691"/>
    </source>
</evidence>
<dbReference type="Gene3D" id="3.40.50.150">
    <property type="entry name" value="Vaccinia Virus protein VP39"/>
    <property type="match status" value="1"/>
</dbReference>
<proteinExistence type="predicted"/>
<accession>A0A1G6Q0L5</accession>
<evidence type="ECO:0000313" key="8">
    <source>
        <dbReference type="Proteomes" id="UP000199039"/>
    </source>
</evidence>
<dbReference type="Proteomes" id="UP000199039">
    <property type="component" value="Unassembled WGS sequence"/>
</dbReference>
<dbReference type="Gene3D" id="1.10.155.10">
    <property type="entry name" value="Chemotaxis receptor methyltransferase CheR, N-terminal domain"/>
    <property type="match status" value="1"/>
</dbReference>
<dbReference type="InterPro" id="IPR029063">
    <property type="entry name" value="SAM-dependent_MTases_sf"/>
</dbReference>
<evidence type="ECO:0000256" key="3">
    <source>
        <dbReference type="ARBA" id="ARBA00022603"/>
    </source>
</evidence>
<dbReference type="OrthoDB" id="9816309at2"/>
<keyword evidence="5" id="KW-0949">S-adenosyl-L-methionine</keyword>
<evidence type="ECO:0000256" key="2">
    <source>
        <dbReference type="ARBA" id="ARBA00012534"/>
    </source>
</evidence>
<dbReference type="SUPFAM" id="SSF47757">
    <property type="entry name" value="Chemotaxis receptor methyltransferase CheR, N-terminal domain"/>
    <property type="match status" value="1"/>
</dbReference>
<dbReference type="PROSITE" id="PS50123">
    <property type="entry name" value="CHER"/>
    <property type="match status" value="1"/>
</dbReference>
<keyword evidence="3 7" id="KW-0489">Methyltransferase</keyword>
<dbReference type="STRING" id="1814289.SAMN05216410_2406"/>
<evidence type="ECO:0000259" key="6">
    <source>
        <dbReference type="PROSITE" id="PS50123"/>
    </source>
</evidence>
<comment type="catalytic activity">
    <reaction evidence="1">
        <text>L-glutamyl-[protein] + S-adenosyl-L-methionine = [protein]-L-glutamate 5-O-methyl ester + S-adenosyl-L-homocysteine</text>
        <dbReference type="Rhea" id="RHEA:24452"/>
        <dbReference type="Rhea" id="RHEA-COMP:10208"/>
        <dbReference type="Rhea" id="RHEA-COMP:10311"/>
        <dbReference type="ChEBI" id="CHEBI:29973"/>
        <dbReference type="ChEBI" id="CHEBI:57856"/>
        <dbReference type="ChEBI" id="CHEBI:59789"/>
        <dbReference type="ChEBI" id="CHEBI:82795"/>
        <dbReference type="EC" id="2.1.1.80"/>
    </reaction>
</comment>
<gene>
    <name evidence="7" type="ORF">SAMN05216410_2406</name>
</gene>
<keyword evidence="4 7" id="KW-0808">Transferase</keyword>
<reference evidence="7 8" key="1">
    <citation type="submission" date="2016-09" db="EMBL/GenBank/DDBJ databases">
        <authorList>
            <person name="Capua I."/>
            <person name="De Benedictis P."/>
            <person name="Joannis T."/>
            <person name="Lombin L.H."/>
            <person name="Cattoli G."/>
        </authorList>
    </citation>
    <scope>NUCLEOTIDE SEQUENCE [LARGE SCALE GENOMIC DNA]</scope>
    <source>
        <strain evidence="7 8">ISLP-3</strain>
    </source>
</reference>
<dbReference type="EC" id="2.1.1.80" evidence="2"/>
<dbReference type="Pfam" id="PF03705">
    <property type="entry name" value="CheR_N"/>
    <property type="match status" value="1"/>
</dbReference>
<dbReference type="AlphaFoldDB" id="A0A1G6Q0L5"/>
<keyword evidence="8" id="KW-1185">Reference proteome</keyword>
<feature type="domain" description="CheR-type methyltransferase" evidence="6">
    <location>
        <begin position="1"/>
        <end position="273"/>
    </location>
</feature>
<dbReference type="GO" id="GO:0008983">
    <property type="term" value="F:protein-glutamate O-methyltransferase activity"/>
    <property type="evidence" value="ECO:0007669"/>
    <property type="project" value="UniProtKB-EC"/>
</dbReference>
<evidence type="ECO:0000313" key="7">
    <source>
        <dbReference type="EMBL" id="SDC85859.1"/>
    </source>
</evidence>
<sequence length="273" mass="30389">MSLTAESFTFVADLVRKRSAIHLAPGKEYLVESRLMPLARRCGVTVDDYVRRQRVAANPLEFELIVEALTTNETSWFRDALPFQALTEHILPQAVGALTAGVPLRIWSAACSTGQEPYSIAMTVLEQLRASRRVEIIATDLSGEVLDKAGRGVYSQLEINRGLPARFLVKHFTKRGAEWAIADELRSMVRFSKHNLLTAPPIGGPYDIVFLRNVLIYFDVEVKRDILRRLRKSMRPGGFLVLGAAETTVGIDDAWTRVQVGRSSIYQNSGSSA</sequence>
<dbReference type="Pfam" id="PF01739">
    <property type="entry name" value="CheR"/>
    <property type="match status" value="1"/>
</dbReference>
<dbReference type="InterPro" id="IPR036804">
    <property type="entry name" value="CheR_N_sf"/>
</dbReference>
<dbReference type="InterPro" id="IPR050903">
    <property type="entry name" value="Bact_Chemotaxis_MeTrfase"/>
</dbReference>
<dbReference type="InterPro" id="IPR022641">
    <property type="entry name" value="CheR_N"/>
</dbReference>
<dbReference type="SMART" id="SM00138">
    <property type="entry name" value="MeTrc"/>
    <property type="match status" value="1"/>
</dbReference>